<evidence type="ECO:0000256" key="1">
    <source>
        <dbReference type="SAM" id="Phobius"/>
    </source>
</evidence>
<accession>A0ABV8S5C9</accession>
<dbReference type="Proteomes" id="UP001595755">
    <property type="component" value="Unassembled WGS sequence"/>
</dbReference>
<keyword evidence="1" id="KW-1133">Transmembrane helix</keyword>
<proteinExistence type="predicted"/>
<dbReference type="RefSeq" id="WP_204603379.1">
    <property type="nucleotide sequence ID" value="NZ_JBHSED010000005.1"/>
</dbReference>
<organism evidence="2 3">
    <name type="scientific">Cohnella boryungensis</name>
    <dbReference type="NCBI Taxonomy" id="768479"/>
    <lineage>
        <taxon>Bacteria</taxon>
        <taxon>Bacillati</taxon>
        <taxon>Bacillota</taxon>
        <taxon>Bacilli</taxon>
        <taxon>Bacillales</taxon>
        <taxon>Paenibacillaceae</taxon>
        <taxon>Cohnella</taxon>
    </lineage>
</organism>
<keyword evidence="1" id="KW-0812">Transmembrane</keyword>
<protein>
    <submittedName>
        <fullName evidence="2">Uncharacterized protein</fullName>
    </submittedName>
</protein>
<sequence length="100" mass="11021">MNEDQQGSPSAWDRLMSAKKAAFGEPAAAEEELTIEELELAIAEAAASAGVPETGMPPRSEVHPVKRSQISRWFYLTLVVLFTGLVIGLLWWGQRLEKLP</sequence>
<keyword evidence="3" id="KW-1185">Reference proteome</keyword>
<reference evidence="3" key="1">
    <citation type="journal article" date="2019" name="Int. J. Syst. Evol. Microbiol.">
        <title>The Global Catalogue of Microorganisms (GCM) 10K type strain sequencing project: providing services to taxonomists for standard genome sequencing and annotation.</title>
        <authorList>
            <consortium name="The Broad Institute Genomics Platform"/>
            <consortium name="The Broad Institute Genome Sequencing Center for Infectious Disease"/>
            <person name="Wu L."/>
            <person name="Ma J."/>
        </authorList>
    </citation>
    <scope>NUCLEOTIDE SEQUENCE [LARGE SCALE GENOMIC DNA]</scope>
    <source>
        <strain evidence="3">CGMCC 4.1641</strain>
    </source>
</reference>
<dbReference type="EMBL" id="JBHSED010000005">
    <property type="protein sequence ID" value="MFC4302749.1"/>
    <property type="molecule type" value="Genomic_DNA"/>
</dbReference>
<comment type="caution">
    <text evidence="2">The sequence shown here is derived from an EMBL/GenBank/DDBJ whole genome shotgun (WGS) entry which is preliminary data.</text>
</comment>
<keyword evidence="1" id="KW-0472">Membrane</keyword>
<feature type="transmembrane region" description="Helical" evidence="1">
    <location>
        <begin position="73"/>
        <end position="92"/>
    </location>
</feature>
<evidence type="ECO:0000313" key="3">
    <source>
        <dbReference type="Proteomes" id="UP001595755"/>
    </source>
</evidence>
<gene>
    <name evidence="2" type="ORF">ACFO1S_04740</name>
</gene>
<evidence type="ECO:0000313" key="2">
    <source>
        <dbReference type="EMBL" id="MFC4302749.1"/>
    </source>
</evidence>
<name>A0ABV8S5C9_9BACL</name>